<dbReference type="GO" id="GO:0016020">
    <property type="term" value="C:membrane"/>
    <property type="evidence" value="ECO:0007669"/>
    <property type="project" value="UniProtKB-SubCell"/>
</dbReference>
<evidence type="ECO:0000256" key="8">
    <source>
        <dbReference type="PROSITE-ProRule" id="PRU00581"/>
    </source>
</evidence>
<dbReference type="PROSITE" id="PS51225">
    <property type="entry name" value="MARVEL"/>
    <property type="match status" value="1"/>
</dbReference>
<dbReference type="PRINTS" id="PR01884">
    <property type="entry name" value="MALPROTEIN"/>
</dbReference>
<evidence type="ECO:0000256" key="6">
    <source>
        <dbReference type="ARBA" id="ARBA00034721"/>
    </source>
</evidence>
<dbReference type="PANTHER" id="PTHR22776:SF12">
    <property type="entry name" value="MYELIN AND LYMPHOCYTE PROTEIN"/>
    <property type="match status" value="1"/>
</dbReference>
<reference evidence="11 12" key="1">
    <citation type="submission" date="2024-09" db="EMBL/GenBank/DDBJ databases">
        <title>A chromosome-level genome assembly of Gray's grenadier anchovy, Coilia grayii.</title>
        <authorList>
            <person name="Fu Z."/>
        </authorList>
    </citation>
    <scope>NUCLEOTIDE SEQUENCE [LARGE SCALE GENOMIC DNA]</scope>
    <source>
        <strain evidence="11">G4</strain>
        <tissue evidence="11">Muscle</tissue>
    </source>
</reference>
<keyword evidence="2 8" id="KW-0812">Transmembrane</keyword>
<feature type="domain" description="MARVEL" evidence="10">
    <location>
        <begin position="16"/>
        <end position="148"/>
    </location>
</feature>
<evidence type="ECO:0000259" key="10">
    <source>
        <dbReference type="PROSITE" id="PS51225"/>
    </source>
</evidence>
<dbReference type="PANTHER" id="PTHR22776">
    <property type="entry name" value="MARVEL-CONTAINING POTENTIAL LIPID RAFT-ASSOCIATED PROTEIN"/>
    <property type="match status" value="1"/>
</dbReference>
<evidence type="ECO:0000313" key="12">
    <source>
        <dbReference type="Proteomes" id="UP001591681"/>
    </source>
</evidence>
<gene>
    <name evidence="11" type="ORF">ACEWY4_021265</name>
</gene>
<protein>
    <recommendedName>
        <fullName evidence="7">Myelin and lymphocyte protein</fullName>
    </recommendedName>
</protein>
<comment type="similarity">
    <text evidence="6">Belongs to the MAL family.</text>
</comment>
<evidence type="ECO:0000256" key="4">
    <source>
        <dbReference type="ARBA" id="ARBA00023136"/>
    </source>
</evidence>
<proteinExistence type="inferred from homology"/>
<dbReference type="AlphaFoldDB" id="A0ABD1J8I6"/>
<feature type="transmembrane region" description="Helical" evidence="9">
    <location>
        <begin position="52"/>
        <end position="75"/>
    </location>
</feature>
<dbReference type="InterPro" id="IPR050578">
    <property type="entry name" value="MARVEL-CKLF_proteins"/>
</dbReference>
<evidence type="ECO:0000256" key="7">
    <source>
        <dbReference type="ARBA" id="ARBA00039981"/>
    </source>
</evidence>
<keyword evidence="12" id="KW-1185">Reference proteome</keyword>
<name>A0ABD1J8I6_9TELE</name>
<organism evidence="11 12">
    <name type="scientific">Coilia grayii</name>
    <name type="common">Gray's grenadier anchovy</name>
    <dbReference type="NCBI Taxonomy" id="363190"/>
    <lineage>
        <taxon>Eukaryota</taxon>
        <taxon>Metazoa</taxon>
        <taxon>Chordata</taxon>
        <taxon>Craniata</taxon>
        <taxon>Vertebrata</taxon>
        <taxon>Euteleostomi</taxon>
        <taxon>Actinopterygii</taxon>
        <taxon>Neopterygii</taxon>
        <taxon>Teleostei</taxon>
        <taxon>Clupei</taxon>
        <taxon>Clupeiformes</taxon>
        <taxon>Clupeoidei</taxon>
        <taxon>Engraulidae</taxon>
        <taxon>Coilinae</taxon>
        <taxon>Coilia</taxon>
    </lineage>
</organism>
<evidence type="ECO:0000256" key="3">
    <source>
        <dbReference type="ARBA" id="ARBA00022989"/>
    </source>
</evidence>
<comment type="caution">
    <text evidence="11">The sequence shown here is derived from an EMBL/GenBank/DDBJ whole genome shotgun (WGS) entry which is preliminary data.</text>
</comment>
<keyword evidence="4 8" id="KW-0472">Membrane</keyword>
<dbReference type="EMBL" id="JBHFQA010000018">
    <property type="protein sequence ID" value="KAL2083492.1"/>
    <property type="molecule type" value="Genomic_DNA"/>
</dbReference>
<dbReference type="Pfam" id="PF01284">
    <property type="entry name" value="MARVEL"/>
    <property type="match status" value="1"/>
</dbReference>
<dbReference type="Proteomes" id="UP001591681">
    <property type="component" value="Unassembled WGS sequence"/>
</dbReference>
<dbReference type="InterPro" id="IPR008253">
    <property type="entry name" value="Marvel"/>
</dbReference>
<evidence type="ECO:0000256" key="1">
    <source>
        <dbReference type="ARBA" id="ARBA00004141"/>
    </source>
</evidence>
<feature type="transmembrane region" description="Helical" evidence="9">
    <location>
        <begin position="87"/>
        <end position="110"/>
    </location>
</feature>
<evidence type="ECO:0000256" key="2">
    <source>
        <dbReference type="ARBA" id="ARBA00022692"/>
    </source>
</evidence>
<evidence type="ECO:0000256" key="5">
    <source>
        <dbReference type="ARBA" id="ARBA00023288"/>
    </source>
</evidence>
<sequence>MASSVTVNYLPRGCAVFTTMPDILFIPELIFGGLVWILVASTEVAYPNPQGWVMFVSVFCFVFTTVWLLIFLFGCNKGGIWPGMDTGYHATAALFYLSAAVIEAYVTLIFRNVPPLKTYQLNISAVVMAYVATLLYVIHTILSALRWKSC</sequence>
<evidence type="ECO:0000256" key="9">
    <source>
        <dbReference type="SAM" id="Phobius"/>
    </source>
</evidence>
<keyword evidence="5" id="KW-0449">Lipoprotein</keyword>
<feature type="transmembrane region" description="Helical" evidence="9">
    <location>
        <begin position="122"/>
        <end position="145"/>
    </location>
</feature>
<evidence type="ECO:0000313" key="11">
    <source>
        <dbReference type="EMBL" id="KAL2083492.1"/>
    </source>
</evidence>
<keyword evidence="3 9" id="KW-1133">Transmembrane helix</keyword>
<dbReference type="InterPro" id="IPR013295">
    <property type="entry name" value="MAL"/>
</dbReference>
<accession>A0ABD1J8I6</accession>
<comment type="subcellular location">
    <subcellularLocation>
        <location evidence="1">Membrane</location>
        <topology evidence="1">Multi-pass membrane protein</topology>
    </subcellularLocation>
</comment>